<comment type="similarity">
    <text evidence="2">Belongs to the eukaryotic RPC9 RNA polymerase subunit family.</text>
</comment>
<gene>
    <name evidence="8" type="ORF">SCODWIG_00576</name>
</gene>
<evidence type="ECO:0000256" key="3">
    <source>
        <dbReference type="ARBA" id="ARBA00016672"/>
    </source>
</evidence>
<dbReference type="Proteomes" id="UP000262825">
    <property type="component" value="Unassembled WGS sequence"/>
</dbReference>
<dbReference type="PANTHER" id="PTHR15561">
    <property type="entry name" value="CALCITONIN GENE-RELATED PEPTIDE-RECEPTOR COMPONENT PROTEIN"/>
    <property type="match status" value="1"/>
</dbReference>
<dbReference type="Gene3D" id="1.20.1250.40">
    <property type="match status" value="1"/>
</dbReference>
<feature type="compositionally biased region" description="Polar residues" evidence="7">
    <location>
        <begin position="76"/>
        <end position="85"/>
    </location>
</feature>
<comment type="subcellular location">
    <subcellularLocation>
        <location evidence="1">Nucleus</location>
    </subcellularLocation>
</comment>
<reference evidence="9" key="1">
    <citation type="submission" date="2018-06" db="EMBL/GenBank/DDBJ databases">
        <authorList>
            <person name="Guldener U."/>
        </authorList>
    </citation>
    <scope>NUCLEOTIDE SEQUENCE [LARGE SCALE GENOMIC DNA]</scope>
    <source>
        <strain evidence="9">UTAD17</strain>
    </source>
</reference>
<evidence type="ECO:0000256" key="7">
    <source>
        <dbReference type="SAM" id="MobiDB-lite"/>
    </source>
</evidence>
<dbReference type="InterPro" id="IPR005574">
    <property type="entry name" value="Rpb4/RPC9"/>
</dbReference>
<dbReference type="InterPro" id="IPR038846">
    <property type="entry name" value="RPC9"/>
</dbReference>
<name>A0A376B296_9ASCO</name>
<proteinExistence type="inferred from homology"/>
<feature type="region of interest" description="Disordered" evidence="7">
    <location>
        <begin position="65"/>
        <end position="85"/>
    </location>
</feature>
<sequence>MKIESVRESFLSDYEVYTFLKDLQRKNGWLYVENKKNHNNRNKYSYNNPELESITKNVVDYLATPKSMNPDEEDQSNSGSTSGTDNLLKFTNDKFIKLLQKLNCYKLYKIEKLQLVNQLPTNFVHLYSIIEECDSRFSEQEIEQILTDIKEVIST</sequence>
<protein>
    <recommendedName>
        <fullName evidence="3">DNA-directed RNA polymerase III subunit RPC9</fullName>
    </recommendedName>
</protein>
<evidence type="ECO:0000256" key="6">
    <source>
        <dbReference type="ARBA" id="ARBA00023242"/>
    </source>
</evidence>
<dbReference type="InterPro" id="IPR038324">
    <property type="entry name" value="Rpb4/RPC9_sf"/>
</dbReference>
<evidence type="ECO:0000256" key="4">
    <source>
        <dbReference type="ARBA" id="ARBA00022478"/>
    </source>
</evidence>
<dbReference type="GO" id="GO:0000166">
    <property type="term" value="F:nucleotide binding"/>
    <property type="evidence" value="ECO:0007669"/>
    <property type="project" value="InterPro"/>
</dbReference>
<dbReference type="GO" id="GO:0005666">
    <property type="term" value="C:RNA polymerase III complex"/>
    <property type="evidence" value="ECO:0007669"/>
    <property type="project" value="InterPro"/>
</dbReference>
<evidence type="ECO:0000256" key="2">
    <source>
        <dbReference type="ARBA" id="ARBA00006898"/>
    </source>
</evidence>
<dbReference type="InterPro" id="IPR010997">
    <property type="entry name" value="HRDC-like_sf"/>
</dbReference>
<keyword evidence="9" id="KW-1185">Reference proteome</keyword>
<evidence type="ECO:0000313" key="8">
    <source>
        <dbReference type="EMBL" id="SSD58815.1"/>
    </source>
</evidence>
<dbReference type="EMBL" id="UFAJ01000051">
    <property type="protein sequence ID" value="SSD58815.1"/>
    <property type="molecule type" value="Genomic_DNA"/>
</dbReference>
<dbReference type="OrthoDB" id="1746530at2759"/>
<keyword evidence="5" id="KW-0804">Transcription</keyword>
<accession>A0A376B296</accession>
<organism evidence="8 9">
    <name type="scientific">Saccharomycodes ludwigii</name>
    <dbReference type="NCBI Taxonomy" id="36035"/>
    <lineage>
        <taxon>Eukaryota</taxon>
        <taxon>Fungi</taxon>
        <taxon>Dikarya</taxon>
        <taxon>Ascomycota</taxon>
        <taxon>Saccharomycotina</taxon>
        <taxon>Saccharomycetes</taxon>
        <taxon>Saccharomycodales</taxon>
        <taxon>Saccharomycodaceae</taxon>
        <taxon>Saccharomycodes</taxon>
    </lineage>
</organism>
<evidence type="ECO:0000313" key="9">
    <source>
        <dbReference type="Proteomes" id="UP000262825"/>
    </source>
</evidence>
<dbReference type="PANTHER" id="PTHR15561:SF0">
    <property type="entry name" value="DNA-DIRECTED RNA POLYMERASE III SUBUNIT RPC9"/>
    <property type="match status" value="1"/>
</dbReference>
<keyword evidence="4 8" id="KW-0240">DNA-directed RNA polymerase</keyword>
<dbReference type="Pfam" id="PF03874">
    <property type="entry name" value="RNA_pol_Rpb4"/>
    <property type="match status" value="1"/>
</dbReference>
<evidence type="ECO:0000256" key="1">
    <source>
        <dbReference type="ARBA" id="ARBA00004123"/>
    </source>
</evidence>
<dbReference type="VEuPathDB" id="FungiDB:SCODWIG_00576"/>
<dbReference type="SUPFAM" id="SSF47819">
    <property type="entry name" value="HRDC-like"/>
    <property type="match status" value="1"/>
</dbReference>
<dbReference type="AlphaFoldDB" id="A0A376B296"/>
<dbReference type="GO" id="GO:0006384">
    <property type="term" value="P:transcription initiation at RNA polymerase III promoter"/>
    <property type="evidence" value="ECO:0007669"/>
    <property type="project" value="InterPro"/>
</dbReference>
<keyword evidence="6" id="KW-0539">Nucleus</keyword>
<evidence type="ECO:0000256" key="5">
    <source>
        <dbReference type="ARBA" id="ARBA00023163"/>
    </source>
</evidence>